<reference evidence="2" key="1">
    <citation type="journal article" date="2013" name="Nature">
        <title>Pan genome of the phytoplankton Emiliania underpins its global distribution.</title>
        <authorList>
            <person name="Read B.A."/>
            <person name="Kegel J."/>
            <person name="Klute M.J."/>
            <person name="Kuo A."/>
            <person name="Lefebvre S.C."/>
            <person name="Maumus F."/>
            <person name="Mayer C."/>
            <person name="Miller J."/>
            <person name="Monier A."/>
            <person name="Salamov A."/>
            <person name="Young J."/>
            <person name="Aguilar M."/>
            <person name="Claverie J.M."/>
            <person name="Frickenhaus S."/>
            <person name="Gonzalez K."/>
            <person name="Herman E.K."/>
            <person name="Lin Y.C."/>
            <person name="Napier J."/>
            <person name="Ogata H."/>
            <person name="Sarno A.F."/>
            <person name="Shmutz J."/>
            <person name="Schroeder D."/>
            <person name="de Vargas C."/>
            <person name="Verret F."/>
            <person name="von Dassow P."/>
            <person name="Valentin K."/>
            <person name="Van de Peer Y."/>
            <person name="Wheeler G."/>
            <person name="Dacks J.B."/>
            <person name="Delwiche C.F."/>
            <person name="Dyhrman S.T."/>
            <person name="Glockner G."/>
            <person name="John U."/>
            <person name="Richards T."/>
            <person name="Worden A.Z."/>
            <person name="Zhang X."/>
            <person name="Grigoriev I.V."/>
            <person name="Allen A.E."/>
            <person name="Bidle K."/>
            <person name="Borodovsky M."/>
            <person name="Bowler C."/>
            <person name="Brownlee C."/>
            <person name="Cock J.M."/>
            <person name="Elias M."/>
            <person name="Gladyshev V.N."/>
            <person name="Groth M."/>
            <person name="Guda C."/>
            <person name="Hadaegh A."/>
            <person name="Iglesias-Rodriguez M.D."/>
            <person name="Jenkins J."/>
            <person name="Jones B.M."/>
            <person name="Lawson T."/>
            <person name="Leese F."/>
            <person name="Lindquist E."/>
            <person name="Lobanov A."/>
            <person name="Lomsadze A."/>
            <person name="Malik S.B."/>
            <person name="Marsh M.E."/>
            <person name="Mackinder L."/>
            <person name="Mock T."/>
            <person name="Mueller-Roeber B."/>
            <person name="Pagarete A."/>
            <person name="Parker M."/>
            <person name="Probert I."/>
            <person name="Quesneville H."/>
            <person name="Raines C."/>
            <person name="Rensing S.A."/>
            <person name="Riano-Pachon D.M."/>
            <person name="Richier S."/>
            <person name="Rokitta S."/>
            <person name="Shiraiwa Y."/>
            <person name="Soanes D.M."/>
            <person name="van der Giezen M."/>
            <person name="Wahlund T.M."/>
            <person name="Williams B."/>
            <person name="Wilson W."/>
            <person name="Wolfe G."/>
            <person name="Wurch L.L."/>
        </authorList>
    </citation>
    <scope>NUCLEOTIDE SEQUENCE</scope>
</reference>
<dbReference type="PaxDb" id="2903-EOD29643"/>
<evidence type="ECO:0000313" key="1">
    <source>
        <dbReference type="EnsemblProtists" id="EOD29643"/>
    </source>
</evidence>
<name>A0A0D3K1K8_EMIH1</name>
<sequence length="451" mass="49748">MSTPSRRPLVVFIFYFGELPVWLPLTLQSMHVNPRVDFVVVGDAAPPAVLPPNVRFEQVSFSAIQTRLSVLVGDGSSVRYNDTFAGHYSKGNDMKPLAAELYPQHTAGHEWWAWSDLDVVFGDLLSWMDRATRNEHAACCRCIPRESDGGRGAAKLREQCAVRNATGQVGGCCLVPLRPNAKTGEMEVANVNLVNVYLHKKYCPCDHGERVNVVCPLYPNPWRKKAWGPFTAFRVEGGGASLFRRSPQWRAVVASGDYAHFDEWWGEYHYSRGWETMGDVLTRLAEVTGGVVMSKMKMRFAEAKTCTDYASGCSFCPCGAMRLRLTGSTLVVNEREVMLLHLAQSKAAWSESRVSLPQWEPPERGTAAARSWARGCFEVLNLGRFNATCAACSGAAPAFTAWDTPGAVEKATRLGRHRVQTKWRGHIVYSSSAADSMQLQARSCDSQGGGG</sequence>
<dbReference type="InterPro" id="IPR046733">
    <property type="entry name" value="DUF6625"/>
</dbReference>
<dbReference type="AlphaFoldDB" id="A0A0D3K1K8"/>
<proteinExistence type="predicted"/>
<dbReference type="Pfam" id="PF20330">
    <property type="entry name" value="DUF6625"/>
    <property type="match status" value="1"/>
</dbReference>
<dbReference type="Proteomes" id="UP000013827">
    <property type="component" value="Unassembled WGS sequence"/>
</dbReference>
<dbReference type="EnsemblProtists" id="EOD29643">
    <property type="protein sequence ID" value="EOD29643"/>
    <property type="gene ID" value="EMIHUDRAFT_233728"/>
</dbReference>
<evidence type="ECO:0000313" key="2">
    <source>
        <dbReference type="Proteomes" id="UP000013827"/>
    </source>
</evidence>
<organism evidence="1 2">
    <name type="scientific">Emiliania huxleyi (strain CCMP1516)</name>
    <dbReference type="NCBI Taxonomy" id="280463"/>
    <lineage>
        <taxon>Eukaryota</taxon>
        <taxon>Haptista</taxon>
        <taxon>Haptophyta</taxon>
        <taxon>Prymnesiophyceae</taxon>
        <taxon>Isochrysidales</taxon>
        <taxon>Noelaerhabdaceae</taxon>
        <taxon>Emiliania</taxon>
    </lineage>
</organism>
<dbReference type="RefSeq" id="XP_005782072.1">
    <property type="nucleotide sequence ID" value="XM_005782015.1"/>
</dbReference>
<dbReference type="KEGG" id="ehx:EMIHUDRAFT_233728"/>
<accession>A0A0D3K1K8</accession>
<reference evidence="1" key="2">
    <citation type="submission" date="2024-10" db="UniProtKB">
        <authorList>
            <consortium name="EnsemblProtists"/>
        </authorList>
    </citation>
    <scope>IDENTIFICATION</scope>
</reference>
<keyword evidence="2" id="KW-1185">Reference proteome</keyword>
<dbReference type="HOGENOM" id="CLU_656288_0_0_1"/>
<protein>
    <submittedName>
        <fullName evidence="1">Uncharacterized protein</fullName>
    </submittedName>
</protein>
<dbReference type="GeneID" id="17274918"/>